<dbReference type="Proteomes" id="UP001165383">
    <property type="component" value="Unassembled WGS sequence"/>
</dbReference>
<dbReference type="Gene3D" id="3.40.630.30">
    <property type="match status" value="1"/>
</dbReference>
<keyword evidence="1 4" id="KW-0808">Transferase</keyword>
<dbReference type="PANTHER" id="PTHR43877:SF2">
    <property type="entry name" value="AMINOALKYLPHOSPHONATE N-ACETYLTRANSFERASE-RELATED"/>
    <property type="match status" value="1"/>
</dbReference>
<name>A0ABT0SAE1_9SPHN</name>
<evidence type="ECO:0000256" key="2">
    <source>
        <dbReference type="ARBA" id="ARBA00023315"/>
    </source>
</evidence>
<dbReference type="GO" id="GO:0016746">
    <property type="term" value="F:acyltransferase activity"/>
    <property type="evidence" value="ECO:0007669"/>
    <property type="project" value="UniProtKB-KW"/>
</dbReference>
<dbReference type="EMBL" id="JAMGBB010000001">
    <property type="protein sequence ID" value="MCL6741127.1"/>
    <property type="molecule type" value="Genomic_DNA"/>
</dbReference>
<dbReference type="Pfam" id="PF00583">
    <property type="entry name" value="Acetyltransf_1"/>
    <property type="match status" value="1"/>
</dbReference>
<accession>A0ABT0SAE1</accession>
<feature type="domain" description="N-acetyltransferase" evidence="3">
    <location>
        <begin position="3"/>
        <end position="141"/>
    </location>
</feature>
<gene>
    <name evidence="4" type="ORF">LZ518_08285</name>
</gene>
<keyword evidence="2 4" id="KW-0012">Acyltransferase</keyword>
<evidence type="ECO:0000256" key="1">
    <source>
        <dbReference type="ARBA" id="ARBA00022679"/>
    </source>
</evidence>
<comment type="caution">
    <text evidence="4">The sequence shown here is derived from an EMBL/GenBank/DDBJ whole genome shotgun (WGS) entry which is preliminary data.</text>
</comment>
<sequence length="141" mass="15738">MTVEIREAQPDDAEQLVPLIELLPHKVTTEGVRGRIEQLPVSDFPQLVAIEHGAVIGLCGLHRMTAIHREKPVGRITILVVAESARGRGVGRQLVEAAEERFRAAGCAMIELTSNDWLVEAHRFYKTIGYEQTSKRFAKQL</sequence>
<evidence type="ECO:0000259" key="3">
    <source>
        <dbReference type="PROSITE" id="PS51186"/>
    </source>
</evidence>
<dbReference type="EC" id="2.3.1.-" evidence="4"/>
<dbReference type="InterPro" id="IPR000182">
    <property type="entry name" value="GNAT_dom"/>
</dbReference>
<dbReference type="PANTHER" id="PTHR43877">
    <property type="entry name" value="AMINOALKYLPHOSPHONATE N-ACETYLTRANSFERASE-RELATED-RELATED"/>
    <property type="match status" value="1"/>
</dbReference>
<evidence type="ECO:0000313" key="5">
    <source>
        <dbReference type="Proteomes" id="UP001165383"/>
    </source>
</evidence>
<keyword evidence="5" id="KW-1185">Reference proteome</keyword>
<dbReference type="SUPFAM" id="SSF55729">
    <property type="entry name" value="Acyl-CoA N-acyltransferases (Nat)"/>
    <property type="match status" value="1"/>
</dbReference>
<dbReference type="InterPro" id="IPR016181">
    <property type="entry name" value="Acyl_CoA_acyltransferase"/>
</dbReference>
<dbReference type="InterPro" id="IPR050832">
    <property type="entry name" value="Bact_Acetyltransf"/>
</dbReference>
<proteinExistence type="predicted"/>
<evidence type="ECO:0000313" key="4">
    <source>
        <dbReference type="EMBL" id="MCL6741127.1"/>
    </source>
</evidence>
<protein>
    <submittedName>
        <fullName evidence="4">GNAT family N-acetyltransferase</fullName>
        <ecNumber evidence="4">2.3.1.-</ecNumber>
    </submittedName>
</protein>
<dbReference type="CDD" id="cd04301">
    <property type="entry name" value="NAT_SF"/>
    <property type="match status" value="1"/>
</dbReference>
<reference evidence="4" key="1">
    <citation type="submission" date="2022-05" db="EMBL/GenBank/DDBJ databases">
        <authorList>
            <person name="Jo J.-H."/>
            <person name="Im W.-T."/>
        </authorList>
    </citation>
    <scope>NUCLEOTIDE SEQUENCE</scope>
    <source>
        <strain evidence="4">RB56-2</strain>
    </source>
</reference>
<dbReference type="RefSeq" id="WP_249915529.1">
    <property type="nucleotide sequence ID" value="NZ_JAMGBB010000001.1"/>
</dbReference>
<organism evidence="4 5">
    <name type="scientific">Sphingomonas brevis</name>
    <dbReference type="NCBI Taxonomy" id="2908206"/>
    <lineage>
        <taxon>Bacteria</taxon>
        <taxon>Pseudomonadati</taxon>
        <taxon>Pseudomonadota</taxon>
        <taxon>Alphaproteobacteria</taxon>
        <taxon>Sphingomonadales</taxon>
        <taxon>Sphingomonadaceae</taxon>
        <taxon>Sphingomonas</taxon>
    </lineage>
</organism>
<dbReference type="PROSITE" id="PS51186">
    <property type="entry name" value="GNAT"/>
    <property type="match status" value="1"/>
</dbReference>